<feature type="domain" description="Tricorn protease C1" evidence="11">
    <location>
        <begin position="731"/>
        <end position="787"/>
    </location>
</feature>
<proteinExistence type="inferred from homology"/>
<dbReference type="GO" id="GO:0006508">
    <property type="term" value="P:proteolysis"/>
    <property type="evidence" value="ECO:0007669"/>
    <property type="project" value="UniProtKB-UniRule"/>
</dbReference>
<dbReference type="SUPFAM" id="SSF52096">
    <property type="entry name" value="ClpP/crotonase"/>
    <property type="match status" value="1"/>
</dbReference>
<feature type="site" description="Transition state stabilizer; via amide nitrogen" evidence="9">
    <location>
        <position position="1011"/>
    </location>
</feature>
<comment type="function">
    <text evidence="7">Degrades oligopeptides.</text>
</comment>
<comment type="caution">
    <text evidence="12">The sequence shown here is derived from an EMBL/GenBank/DDBJ whole genome shotgun (WGS) entry which is preliminary data.</text>
</comment>
<dbReference type="Gene3D" id="2.120.10.30">
    <property type="entry name" value="TolB, C-terminal domain"/>
    <property type="match status" value="1"/>
</dbReference>
<feature type="active site" description="Charge relay system" evidence="8">
    <location>
        <position position="793"/>
    </location>
</feature>
<dbReference type="GO" id="GO:0008236">
    <property type="term" value="F:serine-type peptidase activity"/>
    <property type="evidence" value="ECO:0007669"/>
    <property type="project" value="UniProtKB-UniRule"/>
</dbReference>
<feature type="active site" description="Charge relay system" evidence="8">
    <location>
        <position position="1066"/>
    </location>
</feature>
<evidence type="ECO:0000313" key="13">
    <source>
        <dbReference type="Proteomes" id="UP000248917"/>
    </source>
</evidence>
<gene>
    <name evidence="12" type="ORF">CLV31_10755</name>
</gene>
<dbReference type="SUPFAM" id="SSF82171">
    <property type="entry name" value="DPP6 N-terminal domain-like"/>
    <property type="match status" value="2"/>
</dbReference>
<dbReference type="GO" id="GO:0005737">
    <property type="term" value="C:cytoplasm"/>
    <property type="evidence" value="ECO:0007669"/>
    <property type="project" value="UniProtKB-SubCell"/>
</dbReference>
<dbReference type="Pfam" id="PF26549">
    <property type="entry name" value="Tricorn_N"/>
    <property type="match status" value="1"/>
</dbReference>
<keyword evidence="5 7" id="KW-0378">Hydrolase</keyword>
<evidence type="ECO:0000259" key="11">
    <source>
        <dbReference type="Pfam" id="PF14684"/>
    </source>
</evidence>
<evidence type="ECO:0000256" key="8">
    <source>
        <dbReference type="PIRSR" id="PIRSR036421-1"/>
    </source>
</evidence>
<evidence type="ECO:0000259" key="10">
    <source>
        <dbReference type="Pfam" id="PF03572"/>
    </source>
</evidence>
<dbReference type="InterPro" id="IPR005151">
    <property type="entry name" value="Tail-specific_protease"/>
</dbReference>
<dbReference type="Gene3D" id="3.30.750.44">
    <property type="match status" value="1"/>
</dbReference>
<dbReference type="Proteomes" id="UP000248917">
    <property type="component" value="Unassembled WGS sequence"/>
</dbReference>
<dbReference type="InterPro" id="IPR011659">
    <property type="entry name" value="WD40"/>
</dbReference>
<keyword evidence="6 7" id="KW-0720">Serine protease</keyword>
<dbReference type="InterPro" id="IPR011042">
    <property type="entry name" value="6-blade_b-propeller_TolB-like"/>
</dbReference>
<accession>A0A326RRC7</accession>
<name>A0A326RRC7_9BACT</name>
<organism evidence="12 13">
    <name type="scientific">Algoriphagus aquaeductus</name>
    <dbReference type="NCBI Taxonomy" id="475299"/>
    <lineage>
        <taxon>Bacteria</taxon>
        <taxon>Pseudomonadati</taxon>
        <taxon>Bacteroidota</taxon>
        <taxon>Cytophagia</taxon>
        <taxon>Cytophagales</taxon>
        <taxon>Cyclobacteriaceae</taxon>
        <taxon>Algoriphagus</taxon>
    </lineage>
</organism>
<dbReference type="InterPro" id="IPR029045">
    <property type="entry name" value="ClpP/crotonase-like_dom_sf"/>
</dbReference>
<dbReference type="CDD" id="cd07562">
    <property type="entry name" value="Peptidase_S41_TRI"/>
    <property type="match status" value="1"/>
</dbReference>
<dbReference type="PANTHER" id="PTHR43253">
    <property type="entry name" value="TRICORN PROTEASE HOMOLOG 2-RELATED"/>
    <property type="match status" value="1"/>
</dbReference>
<feature type="domain" description="Tail specific protease" evidence="10">
    <location>
        <begin position="922"/>
        <end position="1076"/>
    </location>
</feature>
<dbReference type="PANTHER" id="PTHR43253:SF1">
    <property type="entry name" value="TRICORN PROTEASE HOMOLOG 2-RELATED"/>
    <property type="match status" value="1"/>
</dbReference>
<comment type="subcellular location">
    <subcellularLocation>
        <location evidence="1 7">Cytoplasm</location>
    </subcellularLocation>
</comment>
<evidence type="ECO:0000256" key="4">
    <source>
        <dbReference type="ARBA" id="ARBA00022670"/>
    </source>
</evidence>
<dbReference type="SUPFAM" id="SSF50156">
    <property type="entry name" value="PDZ domain-like"/>
    <property type="match status" value="1"/>
</dbReference>
<evidence type="ECO:0000256" key="2">
    <source>
        <dbReference type="ARBA" id="ARBA00008524"/>
    </source>
</evidence>
<reference evidence="12 13" key="1">
    <citation type="submission" date="2018-06" db="EMBL/GenBank/DDBJ databases">
        <title>Genomic Encyclopedia of Archaeal and Bacterial Type Strains, Phase II (KMG-II): from individual species to whole genera.</title>
        <authorList>
            <person name="Goeker M."/>
        </authorList>
    </citation>
    <scope>NUCLEOTIDE SEQUENCE [LARGE SCALE GENOMIC DNA]</scope>
    <source>
        <strain evidence="12 13">T4</strain>
    </source>
</reference>
<dbReference type="Pfam" id="PF14684">
    <property type="entry name" value="Tricorn_C1"/>
    <property type="match status" value="1"/>
</dbReference>
<evidence type="ECO:0000256" key="5">
    <source>
        <dbReference type="ARBA" id="ARBA00022801"/>
    </source>
</evidence>
<keyword evidence="13" id="KW-1185">Reference proteome</keyword>
<dbReference type="SUPFAM" id="SSF69304">
    <property type="entry name" value="Tricorn protease N-terminal domain"/>
    <property type="match status" value="1"/>
</dbReference>
<keyword evidence="3 7" id="KW-0963">Cytoplasm</keyword>
<keyword evidence="4 7" id="KW-0645">Protease</keyword>
<evidence type="ECO:0000256" key="9">
    <source>
        <dbReference type="PIRSR" id="PIRSR036421-3"/>
    </source>
</evidence>
<feature type="active site" description="Nucleophile" evidence="8">
    <location>
        <position position="1010"/>
    </location>
</feature>
<sequence length="1103" mass="123939">MTTLQKGTGECLIYLLTFAQILLMSMIKRFLTLAFGASLFMGSAVQAQTSPNWFRYPAISPDGSQIAFTYKGDLYLVPSAGGKATQLTFHEAHDFKPVWSRDGQHIAFASDRYGNFDVFVMNAGGGEATRLTYHSTDEMPFDFSSDDQKIIFGAARMDLAEHRQYPTGSQPELYQVNKKGGRVDQVWTIPAEYVQSSKDGSKMIYHDKKGGENEWRKHHQSGIARDIWMYDASKNEHVMLTKFYGEDRNPVFSPDESEIYYLSEANGSFNVYSMPVANPNQTQALTSFKNFPVRFLSIAKDGTMSFSYDGELYTMRKGSEPKKVQVSIATQAISNPDNYISINGGVREMSISPDGKEIAFIARGEVFVTSVDGSLTKRITNTPEQERFVEFAPDGKSLVYASEREGKWQIFKSSKLRAEEPFFFAATLLKEEPLVSMATEAYLPKFSPDGKKLAYVEGRRSLKVMDLATKATVTLMGPDLLFHMSDGDQYFTWSPDSKWLLASYRPTMTNSEVVLLDASGKEKMRKLTQSGYSDDNAKWVNGGKQMIWFSNRDGLRSYATSGRMEEDVYALFFDQAAWDKFRLSKEEFDLLKEIEKSKKPDATEDKSKTDSKADEKKTETLVFNWDGFEDRKARLTIHSSIMGDAVLSKDGEKLFYLARFEKGMNLWSTNLRTKETKQEIALDANSGRLIWDKDQKNLFLLADGSISKINPEGMKRESIKIAGEMTFDKNAETAHLFEHVWLRTKGIFYTPDMHGIDWNAIKPAYQKYLPHIGNSYEFAELLSEMIGELNVSHAGARFSRSVPMADATGALGVFFDYSHTGNGIKITEVIPGGPLDKADIKVGAGMIIERIDGELIAPDFDFAKLLNRKADKFTLIEVYDPKTNSRNQYTVKPITLGAENQLLYKRWVKKNQEEVERLSGGKLGYVHIPGMSDGPYRNVYEDMLGKYFEKEGMVVDTRFNGGGDLVADLAMFFTGESFLTYATADKVVGGEPTARWTKPTLAMFNEANYSDGHCFACGYTDLKIGKTVGMPTPGTCSFAGWESLPDGTRWGAVPISAKNKAGEWLENNETKPQFEVKNMPGKIDQGIDQQLEKAVEELLKDIK</sequence>
<dbReference type="EC" id="3.4.21.-" evidence="7"/>
<dbReference type="Gene3D" id="2.120.10.60">
    <property type="entry name" value="Tricorn protease N-terminal domain"/>
    <property type="match status" value="2"/>
</dbReference>
<dbReference type="EMBL" id="QKTX01000007">
    <property type="protein sequence ID" value="PZV83103.1"/>
    <property type="molecule type" value="Genomic_DNA"/>
</dbReference>
<dbReference type="Gene3D" id="3.90.226.10">
    <property type="entry name" value="2-enoyl-CoA Hydratase, Chain A, domain 1"/>
    <property type="match status" value="1"/>
</dbReference>
<comment type="similarity">
    <text evidence="2 7">Belongs to the peptidase S41B family.</text>
</comment>
<evidence type="ECO:0000256" key="7">
    <source>
        <dbReference type="PIRNR" id="PIRNR036421"/>
    </source>
</evidence>
<dbReference type="AlphaFoldDB" id="A0A326RRC7"/>
<protein>
    <recommendedName>
        <fullName evidence="7">Tricorn protease homolog</fullName>
        <ecNumber evidence="7">3.4.21.-</ecNumber>
    </recommendedName>
</protein>
<dbReference type="Pfam" id="PF07676">
    <property type="entry name" value="PD40"/>
    <property type="match status" value="1"/>
</dbReference>
<dbReference type="InterPro" id="IPR028204">
    <property type="entry name" value="Tricorn_C1"/>
</dbReference>
<dbReference type="PIRSF" id="PIRSF036421">
    <property type="entry name" value="Tricorn_protease"/>
    <property type="match status" value="1"/>
</dbReference>
<dbReference type="InterPro" id="IPR012393">
    <property type="entry name" value="Tricorn_protease"/>
</dbReference>
<evidence type="ECO:0000313" key="12">
    <source>
        <dbReference type="EMBL" id="PZV83103.1"/>
    </source>
</evidence>
<evidence type="ECO:0000256" key="6">
    <source>
        <dbReference type="ARBA" id="ARBA00022825"/>
    </source>
</evidence>
<evidence type="ECO:0000256" key="3">
    <source>
        <dbReference type="ARBA" id="ARBA00022490"/>
    </source>
</evidence>
<dbReference type="Gene3D" id="2.30.42.10">
    <property type="match status" value="1"/>
</dbReference>
<dbReference type="Pfam" id="PF03572">
    <property type="entry name" value="Peptidase_S41"/>
    <property type="match status" value="1"/>
</dbReference>
<evidence type="ECO:0000256" key="1">
    <source>
        <dbReference type="ARBA" id="ARBA00004496"/>
    </source>
</evidence>
<dbReference type="InterPro" id="IPR036034">
    <property type="entry name" value="PDZ_sf"/>
</dbReference>